<evidence type="ECO:0000259" key="1">
    <source>
        <dbReference type="Pfam" id="PF11823"/>
    </source>
</evidence>
<keyword evidence="3" id="KW-1185">Reference proteome</keyword>
<dbReference type="AlphaFoldDB" id="A0A1T4NGY1"/>
<evidence type="ECO:0000313" key="2">
    <source>
        <dbReference type="EMBL" id="SJZ78415.1"/>
    </source>
</evidence>
<feature type="domain" description="Putative Se/S carrier protein-like" evidence="1">
    <location>
        <begin position="10"/>
        <end position="74"/>
    </location>
</feature>
<dbReference type="EMBL" id="FUWR01000007">
    <property type="protein sequence ID" value="SJZ78415.1"/>
    <property type="molecule type" value="Genomic_DNA"/>
</dbReference>
<gene>
    <name evidence="2" type="ORF">SAMN02745119_01624</name>
</gene>
<sequence>MGQQVVREGQYLAVFNSTHRVLKAEGLLKSSGLAIMLIPAPRAVQADCGLAIRFDEEQHDTVMQLLSEQNLLPAFLCQLRNDTYITIREYQHENH</sequence>
<reference evidence="3" key="1">
    <citation type="submission" date="2017-02" db="EMBL/GenBank/DDBJ databases">
        <authorList>
            <person name="Varghese N."/>
            <person name="Submissions S."/>
        </authorList>
    </citation>
    <scope>NUCLEOTIDE SEQUENCE [LARGE SCALE GENOMIC DNA]</scope>
    <source>
        <strain evidence="3">ATCC BAA-34</strain>
    </source>
</reference>
<dbReference type="Proteomes" id="UP000190102">
    <property type="component" value="Unassembled WGS sequence"/>
</dbReference>
<name>A0A1T4NGY1_9BACT</name>
<dbReference type="InterPro" id="IPR021778">
    <property type="entry name" value="Se/S_carrier-like"/>
</dbReference>
<dbReference type="RefSeq" id="WP_078789926.1">
    <property type="nucleotide sequence ID" value="NZ_FUWR01000007.1"/>
</dbReference>
<protein>
    <recommendedName>
        <fullName evidence="1">Putative Se/S carrier protein-like domain-containing protein</fullName>
    </recommendedName>
</protein>
<accession>A0A1T4NGY1</accession>
<dbReference type="OrthoDB" id="9811492at2"/>
<organism evidence="2 3">
    <name type="scientific">Trichlorobacter thiogenes</name>
    <dbReference type="NCBI Taxonomy" id="115783"/>
    <lineage>
        <taxon>Bacteria</taxon>
        <taxon>Pseudomonadati</taxon>
        <taxon>Thermodesulfobacteriota</taxon>
        <taxon>Desulfuromonadia</taxon>
        <taxon>Geobacterales</taxon>
        <taxon>Geobacteraceae</taxon>
        <taxon>Trichlorobacter</taxon>
    </lineage>
</organism>
<proteinExistence type="predicted"/>
<dbReference type="Pfam" id="PF11823">
    <property type="entry name" value="Se_S_carrier"/>
    <property type="match status" value="1"/>
</dbReference>
<dbReference type="STRING" id="115783.SAMN02745119_01624"/>
<evidence type="ECO:0000313" key="3">
    <source>
        <dbReference type="Proteomes" id="UP000190102"/>
    </source>
</evidence>